<feature type="compositionally biased region" description="Basic and acidic residues" evidence="1">
    <location>
        <begin position="240"/>
        <end position="292"/>
    </location>
</feature>
<dbReference type="PANTHER" id="PTHR23325:SF1">
    <property type="entry name" value="SERUM RESPONSE FACTOR-BINDING PROTEIN 1"/>
    <property type="match status" value="1"/>
</dbReference>
<sequence>MLDKLKLNNLVITNKKLILKARVQTISKLIQKLRKTKTKTAETPKDKDRTRKYTECITELKTQKPVELMRQVLAKSGGNTKAVLTNGRSSPKELAMAMLEENKIMSQLLNNFRQELKLSNDKEKVKWREEILEVSKRQAKFKRTEEKKRKRKELKEIKANDKKREEWLKENQQRLQDGEEIVKKEQEEHVNIKKIEPAQTSIPQDTASKAPIKEKEKTLKEELKTKPNQVNESNQKKLTKQKEKLKPDPKPEAAIKPKSTKPETKANEATKQKPTKLKEKPMKKPVKDRPTHVIDPFFITQSGQPYLSTAIDNSDGEEDEKAPRQGPTPVPAANSWRKQKYENSYERPAATQGEGKKIKFNDDGEATVTATASTLSPAAAADSAPSVSTEGMHPSWIAKQKWKPKIAEFQGTKIKFDD</sequence>
<name>B4NJ70_DROWI</name>
<dbReference type="PhylomeDB" id="B4NJ70"/>
<evidence type="ECO:0000313" key="2">
    <source>
        <dbReference type="EMBL" id="EDW83863.1"/>
    </source>
</evidence>
<feature type="compositionally biased region" description="Basic and acidic residues" evidence="1">
    <location>
        <begin position="211"/>
        <end position="225"/>
    </location>
</feature>
<proteinExistence type="predicted"/>
<dbReference type="AlphaFoldDB" id="B4NJ70"/>
<dbReference type="STRING" id="7260.B4NJ70"/>
<feature type="compositionally biased region" description="Basic and acidic residues" evidence="1">
    <location>
        <begin position="178"/>
        <end position="196"/>
    </location>
</feature>
<dbReference type="InterPro" id="IPR037393">
    <property type="entry name" value="Bud22/SRFB1"/>
</dbReference>
<reference evidence="2 3" key="1">
    <citation type="journal article" date="2007" name="Nature">
        <title>Evolution of genes and genomes on the Drosophila phylogeny.</title>
        <authorList>
            <consortium name="Drosophila 12 Genomes Consortium"/>
            <person name="Clark A.G."/>
            <person name="Eisen M.B."/>
            <person name="Smith D.R."/>
            <person name="Bergman C.M."/>
            <person name="Oliver B."/>
            <person name="Markow T.A."/>
            <person name="Kaufman T.C."/>
            <person name="Kellis M."/>
            <person name="Gelbart W."/>
            <person name="Iyer V.N."/>
            <person name="Pollard D.A."/>
            <person name="Sackton T.B."/>
            <person name="Larracuente A.M."/>
            <person name="Singh N.D."/>
            <person name="Abad J.P."/>
            <person name="Abt D.N."/>
            <person name="Adryan B."/>
            <person name="Aguade M."/>
            <person name="Akashi H."/>
            <person name="Anderson W.W."/>
            <person name="Aquadro C.F."/>
            <person name="Ardell D.H."/>
            <person name="Arguello R."/>
            <person name="Artieri C.G."/>
            <person name="Barbash D.A."/>
            <person name="Barker D."/>
            <person name="Barsanti P."/>
            <person name="Batterham P."/>
            <person name="Batzoglou S."/>
            <person name="Begun D."/>
            <person name="Bhutkar A."/>
            <person name="Blanco E."/>
            <person name="Bosak S.A."/>
            <person name="Bradley R.K."/>
            <person name="Brand A.D."/>
            <person name="Brent M.R."/>
            <person name="Brooks A.N."/>
            <person name="Brown R.H."/>
            <person name="Butlin R.K."/>
            <person name="Caggese C."/>
            <person name="Calvi B.R."/>
            <person name="Bernardo de Carvalho A."/>
            <person name="Caspi A."/>
            <person name="Castrezana S."/>
            <person name="Celniker S.E."/>
            <person name="Chang J.L."/>
            <person name="Chapple C."/>
            <person name="Chatterji S."/>
            <person name="Chinwalla A."/>
            <person name="Civetta A."/>
            <person name="Clifton S.W."/>
            <person name="Comeron J.M."/>
            <person name="Costello J.C."/>
            <person name="Coyne J.A."/>
            <person name="Daub J."/>
            <person name="David R.G."/>
            <person name="Delcher A.L."/>
            <person name="Delehaunty K."/>
            <person name="Do C.B."/>
            <person name="Ebling H."/>
            <person name="Edwards K."/>
            <person name="Eickbush T."/>
            <person name="Evans J.D."/>
            <person name="Filipski A."/>
            <person name="Findeiss S."/>
            <person name="Freyhult E."/>
            <person name="Fulton L."/>
            <person name="Fulton R."/>
            <person name="Garcia A.C."/>
            <person name="Gardiner A."/>
            <person name="Garfield D.A."/>
            <person name="Garvin B.E."/>
            <person name="Gibson G."/>
            <person name="Gilbert D."/>
            <person name="Gnerre S."/>
            <person name="Godfrey J."/>
            <person name="Good R."/>
            <person name="Gotea V."/>
            <person name="Gravely B."/>
            <person name="Greenberg A.J."/>
            <person name="Griffiths-Jones S."/>
            <person name="Gross S."/>
            <person name="Guigo R."/>
            <person name="Gustafson E.A."/>
            <person name="Haerty W."/>
            <person name="Hahn M.W."/>
            <person name="Halligan D.L."/>
            <person name="Halpern A.L."/>
            <person name="Halter G.M."/>
            <person name="Han M.V."/>
            <person name="Heger A."/>
            <person name="Hillier L."/>
            <person name="Hinrichs A.S."/>
            <person name="Holmes I."/>
            <person name="Hoskins R.A."/>
            <person name="Hubisz M.J."/>
            <person name="Hultmark D."/>
            <person name="Huntley M.A."/>
            <person name="Jaffe D.B."/>
            <person name="Jagadeeshan S."/>
            <person name="Jeck W.R."/>
            <person name="Johnson J."/>
            <person name="Jones C.D."/>
            <person name="Jordan W.C."/>
            <person name="Karpen G.H."/>
            <person name="Kataoka E."/>
            <person name="Keightley P.D."/>
            <person name="Kheradpour P."/>
            <person name="Kirkness E.F."/>
            <person name="Koerich L.B."/>
            <person name="Kristiansen K."/>
            <person name="Kudrna D."/>
            <person name="Kulathinal R.J."/>
            <person name="Kumar S."/>
            <person name="Kwok R."/>
            <person name="Lander E."/>
            <person name="Langley C.H."/>
            <person name="Lapoint R."/>
            <person name="Lazzaro B.P."/>
            <person name="Lee S.J."/>
            <person name="Levesque L."/>
            <person name="Li R."/>
            <person name="Lin C.F."/>
            <person name="Lin M.F."/>
            <person name="Lindblad-Toh K."/>
            <person name="Llopart A."/>
            <person name="Long M."/>
            <person name="Low L."/>
            <person name="Lozovsky E."/>
            <person name="Lu J."/>
            <person name="Luo M."/>
            <person name="Machado C.A."/>
            <person name="Makalowski W."/>
            <person name="Marzo M."/>
            <person name="Matsuda M."/>
            <person name="Matzkin L."/>
            <person name="McAllister B."/>
            <person name="McBride C.S."/>
            <person name="McKernan B."/>
            <person name="McKernan K."/>
            <person name="Mendez-Lago M."/>
            <person name="Minx P."/>
            <person name="Mollenhauer M.U."/>
            <person name="Montooth K."/>
            <person name="Mount S.M."/>
            <person name="Mu X."/>
            <person name="Myers E."/>
            <person name="Negre B."/>
            <person name="Newfeld S."/>
            <person name="Nielsen R."/>
            <person name="Noor M.A."/>
            <person name="O'Grady P."/>
            <person name="Pachter L."/>
            <person name="Papaceit M."/>
            <person name="Parisi M.J."/>
            <person name="Parisi M."/>
            <person name="Parts L."/>
            <person name="Pedersen J.S."/>
            <person name="Pesole G."/>
            <person name="Phillippy A.M."/>
            <person name="Ponting C.P."/>
            <person name="Pop M."/>
            <person name="Porcelli D."/>
            <person name="Powell J.R."/>
            <person name="Prohaska S."/>
            <person name="Pruitt K."/>
            <person name="Puig M."/>
            <person name="Quesneville H."/>
            <person name="Ram K.R."/>
            <person name="Rand D."/>
            <person name="Rasmussen M.D."/>
            <person name="Reed L.K."/>
            <person name="Reenan R."/>
            <person name="Reily A."/>
            <person name="Remington K.A."/>
            <person name="Rieger T.T."/>
            <person name="Ritchie M.G."/>
            <person name="Robin C."/>
            <person name="Rogers Y.H."/>
            <person name="Rohde C."/>
            <person name="Rozas J."/>
            <person name="Rubenfield M.J."/>
            <person name="Ruiz A."/>
            <person name="Russo S."/>
            <person name="Salzberg S.L."/>
            <person name="Sanchez-Gracia A."/>
            <person name="Saranga D.J."/>
            <person name="Sato H."/>
            <person name="Schaeffer S.W."/>
            <person name="Schatz M.C."/>
            <person name="Schlenke T."/>
            <person name="Schwartz R."/>
            <person name="Segarra C."/>
            <person name="Singh R.S."/>
            <person name="Sirot L."/>
            <person name="Sirota M."/>
            <person name="Sisneros N.B."/>
            <person name="Smith C.D."/>
            <person name="Smith T.F."/>
            <person name="Spieth J."/>
            <person name="Stage D.E."/>
            <person name="Stark A."/>
            <person name="Stephan W."/>
            <person name="Strausberg R.L."/>
            <person name="Strempel S."/>
            <person name="Sturgill D."/>
            <person name="Sutton G."/>
            <person name="Sutton G.G."/>
            <person name="Tao W."/>
            <person name="Teichmann S."/>
            <person name="Tobari Y.N."/>
            <person name="Tomimura Y."/>
            <person name="Tsolas J.M."/>
            <person name="Valente V.L."/>
            <person name="Venter E."/>
            <person name="Venter J.C."/>
            <person name="Vicario S."/>
            <person name="Vieira F.G."/>
            <person name="Vilella A.J."/>
            <person name="Villasante A."/>
            <person name="Walenz B."/>
            <person name="Wang J."/>
            <person name="Wasserman M."/>
            <person name="Watts T."/>
            <person name="Wilson D."/>
            <person name="Wilson R.K."/>
            <person name="Wing R.A."/>
            <person name="Wolfner M.F."/>
            <person name="Wong A."/>
            <person name="Wong G.K."/>
            <person name="Wu C.I."/>
            <person name="Wu G."/>
            <person name="Yamamoto D."/>
            <person name="Yang H.P."/>
            <person name="Yang S.P."/>
            <person name="Yorke J.A."/>
            <person name="Yoshida K."/>
            <person name="Zdobnov E."/>
            <person name="Zhang P."/>
            <person name="Zhang Y."/>
            <person name="Zimin A.V."/>
            <person name="Baldwin J."/>
            <person name="Abdouelleil A."/>
            <person name="Abdulkadir J."/>
            <person name="Abebe A."/>
            <person name="Abera B."/>
            <person name="Abreu J."/>
            <person name="Acer S.C."/>
            <person name="Aftuck L."/>
            <person name="Alexander A."/>
            <person name="An P."/>
            <person name="Anderson E."/>
            <person name="Anderson S."/>
            <person name="Arachi H."/>
            <person name="Azer M."/>
            <person name="Bachantsang P."/>
            <person name="Barry A."/>
            <person name="Bayul T."/>
            <person name="Berlin A."/>
            <person name="Bessette D."/>
            <person name="Bloom T."/>
            <person name="Blye J."/>
            <person name="Boguslavskiy L."/>
            <person name="Bonnet C."/>
            <person name="Boukhgalter B."/>
            <person name="Bourzgui I."/>
            <person name="Brown A."/>
            <person name="Cahill P."/>
            <person name="Channer S."/>
            <person name="Cheshatsang Y."/>
            <person name="Chuda L."/>
            <person name="Citroen M."/>
            <person name="Collymore A."/>
            <person name="Cooke P."/>
            <person name="Costello M."/>
            <person name="D'Aco K."/>
            <person name="Daza R."/>
            <person name="De Haan G."/>
            <person name="DeGray S."/>
            <person name="DeMaso C."/>
            <person name="Dhargay N."/>
            <person name="Dooley K."/>
            <person name="Dooley E."/>
            <person name="Doricent M."/>
            <person name="Dorje P."/>
            <person name="Dorjee K."/>
            <person name="Dupes A."/>
            <person name="Elong R."/>
            <person name="Falk J."/>
            <person name="Farina A."/>
            <person name="Faro S."/>
            <person name="Ferguson D."/>
            <person name="Fisher S."/>
            <person name="Foley C.D."/>
            <person name="Franke A."/>
            <person name="Friedrich D."/>
            <person name="Gadbois L."/>
            <person name="Gearin G."/>
            <person name="Gearin C.R."/>
            <person name="Giannoukos G."/>
            <person name="Goode T."/>
            <person name="Graham J."/>
            <person name="Grandbois E."/>
            <person name="Grewal S."/>
            <person name="Gyaltsen K."/>
            <person name="Hafez N."/>
            <person name="Hagos B."/>
            <person name="Hall J."/>
            <person name="Henson C."/>
            <person name="Hollinger A."/>
            <person name="Honan T."/>
            <person name="Huard M.D."/>
            <person name="Hughes L."/>
            <person name="Hurhula B."/>
            <person name="Husby M.E."/>
            <person name="Kamat A."/>
            <person name="Kanga B."/>
            <person name="Kashin S."/>
            <person name="Khazanovich D."/>
            <person name="Kisner P."/>
            <person name="Lance K."/>
            <person name="Lara M."/>
            <person name="Lee W."/>
            <person name="Lennon N."/>
            <person name="Letendre F."/>
            <person name="LeVine R."/>
            <person name="Lipovsky A."/>
            <person name="Liu X."/>
            <person name="Liu J."/>
            <person name="Liu S."/>
            <person name="Lokyitsang T."/>
            <person name="Lokyitsang Y."/>
            <person name="Lubonja R."/>
            <person name="Lui A."/>
            <person name="MacDonald P."/>
            <person name="Magnisalis V."/>
            <person name="Maru K."/>
            <person name="Matthews C."/>
            <person name="McCusker W."/>
            <person name="McDonough S."/>
            <person name="Mehta T."/>
            <person name="Meldrim J."/>
            <person name="Meneus L."/>
            <person name="Mihai O."/>
            <person name="Mihalev A."/>
            <person name="Mihova T."/>
            <person name="Mittelman R."/>
            <person name="Mlenga V."/>
            <person name="Montmayeur A."/>
            <person name="Mulrain L."/>
            <person name="Navidi A."/>
            <person name="Naylor J."/>
            <person name="Negash T."/>
            <person name="Nguyen T."/>
            <person name="Nguyen N."/>
            <person name="Nicol R."/>
            <person name="Norbu C."/>
            <person name="Norbu N."/>
            <person name="Novod N."/>
            <person name="O'Neill B."/>
            <person name="Osman S."/>
            <person name="Markiewicz E."/>
            <person name="Oyono O.L."/>
            <person name="Patti C."/>
            <person name="Phunkhang P."/>
            <person name="Pierre F."/>
            <person name="Priest M."/>
            <person name="Raghuraman S."/>
            <person name="Rege F."/>
            <person name="Reyes R."/>
            <person name="Rise C."/>
            <person name="Rogov P."/>
            <person name="Ross K."/>
            <person name="Ryan E."/>
            <person name="Settipalli S."/>
            <person name="Shea T."/>
            <person name="Sherpa N."/>
            <person name="Shi L."/>
            <person name="Shih D."/>
            <person name="Sparrow T."/>
            <person name="Spaulding J."/>
            <person name="Stalker J."/>
            <person name="Stange-Thomann N."/>
            <person name="Stavropoulos S."/>
            <person name="Stone C."/>
            <person name="Strader C."/>
            <person name="Tesfaye S."/>
            <person name="Thomson T."/>
            <person name="Thoulutsang Y."/>
            <person name="Thoulutsang D."/>
            <person name="Topham K."/>
            <person name="Topping I."/>
            <person name="Tsamla T."/>
            <person name="Vassiliev H."/>
            <person name="Vo A."/>
            <person name="Wangchuk T."/>
            <person name="Wangdi T."/>
            <person name="Weiand M."/>
            <person name="Wilkinson J."/>
            <person name="Wilson A."/>
            <person name="Yadav S."/>
            <person name="Young G."/>
            <person name="Yu Q."/>
            <person name="Zembek L."/>
            <person name="Zhong D."/>
            <person name="Zimmer A."/>
            <person name="Zwirko Z."/>
            <person name="Jaffe D.B."/>
            <person name="Alvarez P."/>
            <person name="Brockman W."/>
            <person name="Butler J."/>
            <person name="Chin C."/>
            <person name="Gnerre S."/>
            <person name="Grabherr M."/>
            <person name="Kleber M."/>
            <person name="Mauceli E."/>
            <person name="MacCallum I."/>
        </authorList>
    </citation>
    <scope>NUCLEOTIDE SEQUENCE [LARGE SCALE GENOMIC DNA]</scope>
    <source>
        <strain evidence="3">Tucson 14030-0811.24</strain>
    </source>
</reference>
<feature type="compositionally biased region" description="Polar residues" evidence="1">
    <location>
        <begin position="198"/>
        <end position="207"/>
    </location>
</feature>
<dbReference type="GO" id="GO:0030686">
    <property type="term" value="C:90S preribosome"/>
    <property type="evidence" value="ECO:0007669"/>
    <property type="project" value="TreeGrafter"/>
</dbReference>
<dbReference type="PANTHER" id="PTHR23325">
    <property type="entry name" value="SERUM RESPONSE FACTOR-BINDING"/>
    <property type="match status" value="1"/>
</dbReference>
<gene>
    <name evidence="2" type="primary">Dwil\GK13837</name>
    <name evidence="2" type="ORF">Dwil_GK13837</name>
</gene>
<evidence type="ECO:0000256" key="1">
    <source>
        <dbReference type="SAM" id="MobiDB-lite"/>
    </source>
</evidence>
<dbReference type="eggNOG" id="ENOG502SB03">
    <property type="taxonomic scope" value="Eukaryota"/>
</dbReference>
<feature type="compositionally biased region" description="Polar residues" evidence="1">
    <location>
        <begin position="299"/>
        <end position="312"/>
    </location>
</feature>
<evidence type="ECO:0008006" key="4">
    <source>
        <dbReference type="Google" id="ProtNLM"/>
    </source>
</evidence>
<dbReference type="FunCoup" id="B4NJ70">
    <property type="interactions" value="124"/>
</dbReference>
<evidence type="ECO:0000313" key="3">
    <source>
        <dbReference type="Proteomes" id="UP000007798"/>
    </source>
</evidence>
<dbReference type="OrthoDB" id="3364872at2759"/>
<dbReference type="Proteomes" id="UP000007798">
    <property type="component" value="Unassembled WGS sequence"/>
</dbReference>
<dbReference type="OMA" id="LPTDGMH"/>
<keyword evidence="3" id="KW-1185">Reference proteome</keyword>
<dbReference type="GO" id="GO:0030490">
    <property type="term" value="P:maturation of SSU-rRNA"/>
    <property type="evidence" value="ECO:0007669"/>
    <property type="project" value="TreeGrafter"/>
</dbReference>
<feature type="region of interest" description="Disordered" evidence="1">
    <location>
        <begin position="178"/>
        <end position="399"/>
    </location>
</feature>
<organism evidence="2 3">
    <name type="scientific">Drosophila willistoni</name>
    <name type="common">Fruit fly</name>
    <dbReference type="NCBI Taxonomy" id="7260"/>
    <lineage>
        <taxon>Eukaryota</taxon>
        <taxon>Metazoa</taxon>
        <taxon>Ecdysozoa</taxon>
        <taxon>Arthropoda</taxon>
        <taxon>Hexapoda</taxon>
        <taxon>Insecta</taxon>
        <taxon>Pterygota</taxon>
        <taxon>Neoptera</taxon>
        <taxon>Endopterygota</taxon>
        <taxon>Diptera</taxon>
        <taxon>Brachycera</taxon>
        <taxon>Muscomorpha</taxon>
        <taxon>Ephydroidea</taxon>
        <taxon>Drosophilidae</taxon>
        <taxon>Drosophila</taxon>
        <taxon>Sophophora</taxon>
    </lineage>
</organism>
<dbReference type="HOGENOM" id="CLU_593499_0_0_1"/>
<dbReference type="EMBL" id="CH964272">
    <property type="protein sequence ID" value="EDW83863.1"/>
    <property type="molecule type" value="Genomic_DNA"/>
</dbReference>
<protein>
    <recommendedName>
        <fullName evidence="4">Serum response factor-binding protein 1</fullName>
    </recommendedName>
</protein>
<accession>B4NJ70</accession>
<dbReference type="GO" id="GO:0005634">
    <property type="term" value="C:nucleus"/>
    <property type="evidence" value="ECO:0007669"/>
    <property type="project" value="TreeGrafter"/>
</dbReference>
<dbReference type="InParanoid" id="B4NJ70"/>
<feature type="compositionally biased region" description="Low complexity" evidence="1">
    <location>
        <begin position="366"/>
        <end position="389"/>
    </location>
</feature>